<dbReference type="RefSeq" id="WP_234868022.1">
    <property type="nucleotide sequence ID" value="NZ_JAKEVY010000005.1"/>
</dbReference>
<accession>A0ABS9BLR5</accession>
<dbReference type="SUPFAM" id="SSF159888">
    <property type="entry name" value="YdhG-like"/>
    <property type="match status" value="1"/>
</dbReference>
<sequence length="121" mass="13592">MKTVESIDAYIAGFPQEIQELLKQMRKTIQQAAPEATEAIKYGMPTFVLHGNLVHFAANKNHIGFYPAPSGITQFEKELVPYPTSKGAIQFPYDKKLPLDLVKKITAFRVKENAAKKSIKK</sequence>
<evidence type="ECO:0000313" key="3">
    <source>
        <dbReference type="Proteomes" id="UP001200145"/>
    </source>
</evidence>
<name>A0ABS9BLR5_9BACT</name>
<evidence type="ECO:0000313" key="2">
    <source>
        <dbReference type="EMBL" id="MCF1716668.1"/>
    </source>
</evidence>
<dbReference type="Gene3D" id="3.90.1150.200">
    <property type="match status" value="1"/>
</dbReference>
<evidence type="ECO:0000259" key="1">
    <source>
        <dbReference type="Pfam" id="PF08818"/>
    </source>
</evidence>
<protein>
    <submittedName>
        <fullName evidence="2">DUF1801 domain-containing protein</fullName>
    </submittedName>
</protein>
<dbReference type="InterPro" id="IPR014922">
    <property type="entry name" value="YdhG-like"/>
</dbReference>
<organism evidence="2 3">
    <name type="scientific">Flavihumibacter fluminis</name>
    <dbReference type="NCBI Taxonomy" id="2909236"/>
    <lineage>
        <taxon>Bacteria</taxon>
        <taxon>Pseudomonadati</taxon>
        <taxon>Bacteroidota</taxon>
        <taxon>Chitinophagia</taxon>
        <taxon>Chitinophagales</taxon>
        <taxon>Chitinophagaceae</taxon>
        <taxon>Flavihumibacter</taxon>
    </lineage>
</organism>
<dbReference type="EMBL" id="JAKEVY010000005">
    <property type="protein sequence ID" value="MCF1716668.1"/>
    <property type="molecule type" value="Genomic_DNA"/>
</dbReference>
<dbReference type="Proteomes" id="UP001200145">
    <property type="component" value="Unassembled WGS sequence"/>
</dbReference>
<comment type="caution">
    <text evidence="2">The sequence shown here is derived from an EMBL/GenBank/DDBJ whole genome shotgun (WGS) entry which is preliminary data.</text>
</comment>
<keyword evidence="3" id="KW-1185">Reference proteome</keyword>
<proteinExistence type="predicted"/>
<gene>
    <name evidence="2" type="ORF">L0U88_18650</name>
</gene>
<dbReference type="Pfam" id="PF08818">
    <property type="entry name" value="DUF1801"/>
    <property type="match status" value="1"/>
</dbReference>
<feature type="domain" description="YdhG-like" evidence="1">
    <location>
        <begin position="19"/>
        <end position="109"/>
    </location>
</feature>
<reference evidence="2 3" key="1">
    <citation type="submission" date="2022-01" db="EMBL/GenBank/DDBJ databases">
        <title>Flavihumibacter sp. nov., isolated from sediment of a river.</title>
        <authorList>
            <person name="Liu H."/>
        </authorList>
    </citation>
    <scope>NUCLEOTIDE SEQUENCE [LARGE SCALE GENOMIC DNA]</scope>
    <source>
        <strain evidence="2 3">RY-1</strain>
    </source>
</reference>